<dbReference type="SFLD" id="SFLDS00029">
    <property type="entry name" value="Radical_SAM"/>
    <property type="match status" value="1"/>
</dbReference>
<comment type="caution">
    <text evidence="16">The sequence shown here is derived from an EMBL/GenBank/DDBJ whole genome shotgun (WGS) entry which is preliminary data.</text>
</comment>
<organism evidence="16 17">
    <name type="scientific">Xylaria arbuscula</name>
    <dbReference type="NCBI Taxonomy" id="114810"/>
    <lineage>
        <taxon>Eukaryota</taxon>
        <taxon>Fungi</taxon>
        <taxon>Dikarya</taxon>
        <taxon>Ascomycota</taxon>
        <taxon>Pezizomycotina</taxon>
        <taxon>Sordariomycetes</taxon>
        <taxon>Xylariomycetidae</taxon>
        <taxon>Xylariales</taxon>
        <taxon>Xylariaceae</taxon>
        <taxon>Xylaria</taxon>
    </lineage>
</organism>
<dbReference type="GO" id="GO:0004076">
    <property type="term" value="F:biotin synthase activity"/>
    <property type="evidence" value="ECO:0007669"/>
    <property type="project" value="UniProtKB-EC"/>
</dbReference>
<evidence type="ECO:0000256" key="14">
    <source>
        <dbReference type="ARBA" id="ARBA00034078"/>
    </source>
</evidence>
<dbReference type="GO" id="GO:0005739">
    <property type="term" value="C:mitochondrion"/>
    <property type="evidence" value="ECO:0007669"/>
    <property type="project" value="TreeGrafter"/>
</dbReference>
<dbReference type="InterPro" id="IPR058240">
    <property type="entry name" value="rSAM_sf"/>
</dbReference>
<evidence type="ECO:0000256" key="9">
    <source>
        <dbReference type="ARBA" id="ARBA00022723"/>
    </source>
</evidence>
<dbReference type="GO" id="GO:0046872">
    <property type="term" value="F:metal ion binding"/>
    <property type="evidence" value="ECO:0007669"/>
    <property type="project" value="UniProtKB-KW"/>
</dbReference>
<protein>
    <recommendedName>
        <fullName evidence="4">biotin synthase</fullName>
        <ecNumber evidence="4">2.8.1.6</ecNumber>
    </recommendedName>
</protein>
<proteinExistence type="inferred from homology"/>
<dbReference type="InterPro" id="IPR006638">
    <property type="entry name" value="Elp3/MiaA/NifB-like_rSAM"/>
</dbReference>
<comment type="cofactor">
    <cofactor evidence="14">
        <name>[2Fe-2S] cluster</name>
        <dbReference type="ChEBI" id="CHEBI:190135"/>
    </cofactor>
</comment>
<reference evidence="16" key="1">
    <citation type="submission" date="2022-07" db="EMBL/GenBank/DDBJ databases">
        <title>Genome Sequence of Xylaria arbuscula.</title>
        <authorList>
            <person name="Buettner E."/>
        </authorList>
    </citation>
    <scope>NUCLEOTIDE SEQUENCE</scope>
    <source>
        <strain evidence="16">VT107</strain>
    </source>
</reference>
<keyword evidence="11" id="KW-0408">Iron</keyword>
<dbReference type="InterPro" id="IPR013785">
    <property type="entry name" value="Aldolase_TIM"/>
</dbReference>
<sequence length="496" mass="54106">MTPRAPSRAISALASDRNRAQRMTSLWDQWSHRPIEITVNNIGLTPPPAEQRRPSTTIAAKPVEMRELHSMKGHSRTPDVWLRLSLVSKSTASSVMRSFSVITPLRGGRLGLPIGPLPLRPRFASTYQQAIAATSPRTTWTREEITEIYNQPLMELAFAAGTVHRRFHKPSAVQLCTLMNIKTGGCTEDCSYCAQASRYNTGLEATKLSNVQSVLDAAKIAKDNGSNRFCMGAAWREMRGRKRGLANIIEMIKGVRALGMEACVTLGMLDKEQALLLKEAGLTAYNHNLDTSREHYSKVITTRTYDDRLQTLENVRDAGIHVCSGGILGLGEVPETDHVGLIYTLATLPAHPESFPVNKLVPIKGTPMFGQEPVKLETIVRCIATARLVMPGTIIRIAAGRVTMPESEQMLCFMAGANAIFTGEKMLTTDCNGWDEDKAMFDRWGLSPLETDASNVTPEAVPAQAQAQAQVQFPHASMDSSALGASSGGNRLAAHG</sequence>
<dbReference type="GO" id="GO:0009102">
    <property type="term" value="P:biotin biosynthetic process"/>
    <property type="evidence" value="ECO:0007669"/>
    <property type="project" value="UniProtKB-KW"/>
</dbReference>
<gene>
    <name evidence="16" type="ORF">NPX13_g1420</name>
</gene>
<dbReference type="AlphaFoldDB" id="A0A9W8TRC2"/>
<dbReference type="SFLD" id="SFLDG01278">
    <property type="entry name" value="biotin_synthase_like"/>
    <property type="match status" value="1"/>
</dbReference>
<evidence type="ECO:0000256" key="11">
    <source>
        <dbReference type="ARBA" id="ARBA00023004"/>
    </source>
</evidence>
<evidence type="ECO:0000259" key="15">
    <source>
        <dbReference type="PROSITE" id="PS51918"/>
    </source>
</evidence>
<dbReference type="GO" id="GO:0051539">
    <property type="term" value="F:4 iron, 4 sulfur cluster binding"/>
    <property type="evidence" value="ECO:0007669"/>
    <property type="project" value="UniProtKB-KW"/>
</dbReference>
<dbReference type="Proteomes" id="UP001148614">
    <property type="component" value="Unassembled WGS sequence"/>
</dbReference>
<evidence type="ECO:0000256" key="1">
    <source>
        <dbReference type="ARBA" id="ARBA00001966"/>
    </source>
</evidence>
<dbReference type="PANTHER" id="PTHR22976">
    <property type="entry name" value="BIOTIN SYNTHASE"/>
    <property type="match status" value="1"/>
</dbReference>
<keyword evidence="8" id="KW-0001">2Fe-2S</keyword>
<comment type="pathway">
    <text evidence="2">Cofactor biosynthesis; biotin biosynthesis; biotin from 7,8-diaminononanoate: step 2/2.</text>
</comment>
<evidence type="ECO:0000256" key="2">
    <source>
        <dbReference type="ARBA" id="ARBA00004942"/>
    </source>
</evidence>
<dbReference type="SFLD" id="SFLDG01060">
    <property type="entry name" value="BATS_domain_containing"/>
    <property type="match status" value="1"/>
</dbReference>
<evidence type="ECO:0000256" key="5">
    <source>
        <dbReference type="ARBA" id="ARBA00022485"/>
    </source>
</evidence>
<dbReference type="PANTHER" id="PTHR22976:SF2">
    <property type="entry name" value="BIOTIN SYNTHASE, MITOCHONDRIAL"/>
    <property type="match status" value="1"/>
</dbReference>
<feature type="domain" description="Radical SAM core" evidence="15">
    <location>
        <begin position="168"/>
        <end position="401"/>
    </location>
</feature>
<name>A0A9W8TRC2_9PEZI</name>
<keyword evidence="10" id="KW-0093">Biotin biosynthesis</keyword>
<dbReference type="VEuPathDB" id="FungiDB:F4678DRAFT_317054"/>
<dbReference type="InterPro" id="IPR024177">
    <property type="entry name" value="Biotin_synthase"/>
</dbReference>
<dbReference type="SUPFAM" id="SSF102114">
    <property type="entry name" value="Radical SAM enzymes"/>
    <property type="match status" value="1"/>
</dbReference>
<comment type="similarity">
    <text evidence="3">Belongs to the radical SAM superfamily. Biotin synthase family.</text>
</comment>
<evidence type="ECO:0000256" key="6">
    <source>
        <dbReference type="ARBA" id="ARBA00022679"/>
    </source>
</evidence>
<dbReference type="InterPro" id="IPR002684">
    <property type="entry name" value="Biotin_synth/BioAB"/>
</dbReference>
<dbReference type="Pfam" id="PF06968">
    <property type="entry name" value="BATS"/>
    <property type="match status" value="1"/>
</dbReference>
<dbReference type="HAMAP" id="MF_01694">
    <property type="entry name" value="BioB"/>
    <property type="match status" value="1"/>
</dbReference>
<keyword evidence="6" id="KW-0808">Transferase</keyword>
<evidence type="ECO:0000256" key="7">
    <source>
        <dbReference type="ARBA" id="ARBA00022691"/>
    </source>
</evidence>
<keyword evidence="7" id="KW-0949">S-adenosyl-L-methionine</keyword>
<dbReference type="PROSITE" id="PS51918">
    <property type="entry name" value="RADICAL_SAM"/>
    <property type="match status" value="1"/>
</dbReference>
<evidence type="ECO:0000256" key="13">
    <source>
        <dbReference type="ARBA" id="ARBA00023128"/>
    </source>
</evidence>
<evidence type="ECO:0000256" key="12">
    <source>
        <dbReference type="ARBA" id="ARBA00023014"/>
    </source>
</evidence>
<evidence type="ECO:0000256" key="3">
    <source>
        <dbReference type="ARBA" id="ARBA00010765"/>
    </source>
</evidence>
<dbReference type="Gene3D" id="3.20.20.70">
    <property type="entry name" value="Aldolase class I"/>
    <property type="match status" value="1"/>
</dbReference>
<evidence type="ECO:0000313" key="16">
    <source>
        <dbReference type="EMBL" id="KAJ3579144.1"/>
    </source>
</evidence>
<dbReference type="EC" id="2.8.1.6" evidence="4"/>
<evidence type="ECO:0000256" key="4">
    <source>
        <dbReference type="ARBA" id="ARBA00012236"/>
    </source>
</evidence>
<keyword evidence="5" id="KW-0004">4Fe-4S</keyword>
<evidence type="ECO:0000256" key="8">
    <source>
        <dbReference type="ARBA" id="ARBA00022714"/>
    </source>
</evidence>
<evidence type="ECO:0000256" key="10">
    <source>
        <dbReference type="ARBA" id="ARBA00022756"/>
    </source>
</evidence>
<dbReference type="SFLD" id="SFLDF00272">
    <property type="entry name" value="biotin_synthase"/>
    <property type="match status" value="1"/>
</dbReference>
<dbReference type="SMART" id="SM00729">
    <property type="entry name" value="Elp3"/>
    <property type="match status" value="1"/>
</dbReference>
<dbReference type="CDD" id="cd01335">
    <property type="entry name" value="Radical_SAM"/>
    <property type="match status" value="1"/>
</dbReference>
<dbReference type="NCBIfam" id="TIGR00433">
    <property type="entry name" value="bioB"/>
    <property type="match status" value="1"/>
</dbReference>
<accession>A0A9W8TRC2</accession>
<dbReference type="FunFam" id="3.20.20.70:FF:000011">
    <property type="entry name" value="Biotin synthase"/>
    <property type="match status" value="1"/>
</dbReference>
<keyword evidence="17" id="KW-1185">Reference proteome</keyword>
<keyword evidence="9" id="KW-0479">Metal-binding</keyword>
<evidence type="ECO:0000313" key="17">
    <source>
        <dbReference type="Proteomes" id="UP001148614"/>
    </source>
</evidence>
<dbReference type="InterPro" id="IPR007197">
    <property type="entry name" value="rSAM"/>
</dbReference>
<dbReference type="Pfam" id="PF04055">
    <property type="entry name" value="Radical_SAM"/>
    <property type="match status" value="1"/>
</dbReference>
<keyword evidence="13" id="KW-0496">Mitochondrion</keyword>
<comment type="cofactor">
    <cofactor evidence="1">
        <name>[4Fe-4S] cluster</name>
        <dbReference type="ChEBI" id="CHEBI:49883"/>
    </cofactor>
</comment>
<dbReference type="SMART" id="SM00876">
    <property type="entry name" value="BATS"/>
    <property type="match status" value="1"/>
</dbReference>
<dbReference type="InterPro" id="IPR010722">
    <property type="entry name" value="BATS_dom"/>
</dbReference>
<keyword evidence="12" id="KW-0411">Iron-sulfur</keyword>
<dbReference type="GO" id="GO:0051537">
    <property type="term" value="F:2 iron, 2 sulfur cluster binding"/>
    <property type="evidence" value="ECO:0007669"/>
    <property type="project" value="UniProtKB-KW"/>
</dbReference>
<dbReference type="EMBL" id="JANPWZ010000127">
    <property type="protein sequence ID" value="KAJ3579144.1"/>
    <property type="molecule type" value="Genomic_DNA"/>
</dbReference>